<dbReference type="Proteomes" id="UP000027730">
    <property type="component" value="Unassembled WGS sequence"/>
</dbReference>
<name>A0A074WKP1_9PEZI</name>
<evidence type="ECO:0000313" key="2">
    <source>
        <dbReference type="Proteomes" id="UP000027730"/>
    </source>
</evidence>
<dbReference type="PANTHER" id="PTHR35332">
    <property type="entry name" value="REGULATION OF ENOLASE PROTEIN 1"/>
    <property type="match status" value="1"/>
</dbReference>
<dbReference type="Gene3D" id="2.60.120.200">
    <property type="match status" value="1"/>
</dbReference>
<evidence type="ECO:0000313" key="1">
    <source>
        <dbReference type="EMBL" id="KEQ73618.1"/>
    </source>
</evidence>
<proteinExistence type="predicted"/>
<dbReference type="STRING" id="1043004.A0A074WKP1"/>
<dbReference type="GeneID" id="25415190"/>
<dbReference type="InterPro" id="IPR009784">
    <property type="entry name" value="DUF1349"/>
</dbReference>
<evidence type="ECO:0008006" key="3">
    <source>
        <dbReference type="Google" id="ProtNLM"/>
    </source>
</evidence>
<accession>A0A074WKP1</accession>
<dbReference type="EMBL" id="KL584709">
    <property type="protein sequence ID" value="KEQ73618.1"/>
    <property type="molecule type" value="Genomic_DNA"/>
</dbReference>
<dbReference type="SUPFAM" id="SSF49899">
    <property type="entry name" value="Concanavalin A-like lectins/glucanases"/>
    <property type="match status" value="1"/>
</dbReference>
<gene>
    <name evidence="1" type="ORF">M436DRAFT_72904</name>
</gene>
<dbReference type="InterPro" id="IPR013320">
    <property type="entry name" value="ConA-like_dom_sf"/>
</dbReference>
<protein>
    <recommendedName>
        <fullName evidence="3">Concanavalin A-like lectin/glucanase</fullName>
    </recommendedName>
</protein>
<reference evidence="1 2" key="1">
    <citation type="journal article" date="2014" name="BMC Genomics">
        <title>Genome sequencing of four Aureobasidium pullulans varieties: biotechnological potential, stress tolerance, and description of new species.</title>
        <authorList>
            <person name="Gostin Ar C."/>
            <person name="Ohm R.A."/>
            <person name="Kogej T."/>
            <person name="Sonjak S."/>
            <person name="Turk M."/>
            <person name="Zajc J."/>
            <person name="Zalar P."/>
            <person name="Grube M."/>
            <person name="Sun H."/>
            <person name="Han J."/>
            <person name="Sharma A."/>
            <person name="Chiniquy J."/>
            <person name="Ngan C.Y."/>
            <person name="Lipzen A."/>
            <person name="Barry K."/>
            <person name="Grigoriev I.V."/>
            <person name="Gunde-Cimerman N."/>
        </authorList>
    </citation>
    <scope>NUCLEOTIDE SEQUENCE [LARGE SCALE GENOMIC DNA]</scope>
    <source>
        <strain evidence="1 2">CBS 147.97</strain>
    </source>
</reference>
<dbReference type="Pfam" id="PF07081">
    <property type="entry name" value="DUF1349"/>
    <property type="match status" value="1"/>
</dbReference>
<dbReference type="PANTHER" id="PTHR35332:SF2">
    <property type="entry name" value="REGULATION OF ENOLASE PROTEIN 1"/>
    <property type="match status" value="1"/>
</dbReference>
<keyword evidence="2" id="KW-1185">Reference proteome</keyword>
<organism evidence="1 2">
    <name type="scientific">Aureobasidium namibiae CBS 147.97</name>
    <dbReference type="NCBI Taxonomy" id="1043004"/>
    <lineage>
        <taxon>Eukaryota</taxon>
        <taxon>Fungi</taxon>
        <taxon>Dikarya</taxon>
        <taxon>Ascomycota</taxon>
        <taxon>Pezizomycotina</taxon>
        <taxon>Dothideomycetes</taxon>
        <taxon>Dothideomycetidae</taxon>
        <taxon>Dothideales</taxon>
        <taxon>Saccotheciaceae</taxon>
        <taxon>Aureobasidium</taxon>
    </lineage>
</organism>
<dbReference type="HOGENOM" id="CLU_077442_2_0_1"/>
<dbReference type="OrthoDB" id="42525at2759"/>
<sequence length="194" mass="21648">MADSYQSAHYDHPIPDVSKPFDLRCPDNTDLWRIPPSTSRANTPHIYRTIAASEFKSARVTVSGPWTKLYDQGGLCMIIDIPGADQNKWVKTGIEMLNGKPRVSVVGTDSWSDWSLHPVVAADKVSATIEMVVEHDHLWVYLLGDDGERHPMREITWWNALPKDAQCKVGVSAARPATDGGELLVHYENLIITT</sequence>
<dbReference type="AlphaFoldDB" id="A0A074WKP1"/>
<dbReference type="RefSeq" id="XP_013427728.1">
    <property type="nucleotide sequence ID" value="XM_013572274.1"/>
</dbReference>